<keyword evidence="1" id="KW-0732">Signal</keyword>
<dbReference type="AlphaFoldDB" id="A0A316TG91"/>
<dbReference type="InterPro" id="IPR001343">
    <property type="entry name" value="Hemolysn_Ca-bd"/>
</dbReference>
<dbReference type="Pfam" id="PF00353">
    <property type="entry name" value="HemolysinCabind"/>
    <property type="match status" value="2"/>
</dbReference>
<protein>
    <recommendedName>
        <fullName evidence="4">Calcium-binding protein</fullName>
    </recommendedName>
</protein>
<organism evidence="2 3">
    <name type="scientific">Nocardioides silvaticus</name>
    <dbReference type="NCBI Taxonomy" id="2201891"/>
    <lineage>
        <taxon>Bacteria</taxon>
        <taxon>Bacillati</taxon>
        <taxon>Actinomycetota</taxon>
        <taxon>Actinomycetes</taxon>
        <taxon>Propionibacteriales</taxon>
        <taxon>Nocardioidaceae</taxon>
        <taxon>Nocardioides</taxon>
    </lineage>
</organism>
<dbReference type="Gene3D" id="2.150.10.10">
    <property type="entry name" value="Serralysin-like metalloprotease, C-terminal"/>
    <property type="match status" value="1"/>
</dbReference>
<evidence type="ECO:0008006" key="4">
    <source>
        <dbReference type="Google" id="ProtNLM"/>
    </source>
</evidence>
<dbReference type="Proteomes" id="UP000245507">
    <property type="component" value="Unassembled WGS sequence"/>
</dbReference>
<evidence type="ECO:0000256" key="1">
    <source>
        <dbReference type="SAM" id="SignalP"/>
    </source>
</evidence>
<comment type="caution">
    <text evidence="2">The sequence shown here is derived from an EMBL/GenBank/DDBJ whole genome shotgun (WGS) entry which is preliminary data.</text>
</comment>
<dbReference type="InterPro" id="IPR018511">
    <property type="entry name" value="Hemolysin-typ_Ca-bd_CS"/>
</dbReference>
<reference evidence="2 3" key="1">
    <citation type="submission" date="2018-05" db="EMBL/GenBank/DDBJ databases">
        <title>Nocardioides silvaticus genome.</title>
        <authorList>
            <person name="Li C."/>
            <person name="Wang G."/>
        </authorList>
    </citation>
    <scope>NUCLEOTIDE SEQUENCE [LARGE SCALE GENOMIC DNA]</scope>
    <source>
        <strain evidence="2 3">CCTCC AB 2018079</strain>
    </source>
</reference>
<dbReference type="PRINTS" id="PR00313">
    <property type="entry name" value="CABNDNGRPT"/>
</dbReference>
<evidence type="ECO:0000313" key="3">
    <source>
        <dbReference type="Proteomes" id="UP000245507"/>
    </source>
</evidence>
<dbReference type="SUPFAM" id="SSF51120">
    <property type="entry name" value="beta-Roll"/>
    <property type="match status" value="1"/>
</dbReference>
<dbReference type="RefSeq" id="WP_146207352.1">
    <property type="nucleotide sequence ID" value="NZ_QGDD01000006.1"/>
</dbReference>
<dbReference type="GO" id="GO:0005509">
    <property type="term" value="F:calcium ion binding"/>
    <property type="evidence" value="ECO:0007669"/>
    <property type="project" value="InterPro"/>
</dbReference>
<name>A0A316TG91_9ACTN</name>
<dbReference type="OrthoDB" id="3770654at2"/>
<dbReference type="InterPro" id="IPR011049">
    <property type="entry name" value="Serralysin-like_metalloprot_C"/>
</dbReference>
<evidence type="ECO:0000313" key="2">
    <source>
        <dbReference type="EMBL" id="PWN02155.1"/>
    </source>
</evidence>
<gene>
    <name evidence="2" type="ORF">DJ010_13570</name>
</gene>
<feature type="chain" id="PRO_5016374211" description="Calcium-binding protein" evidence="1">
    <location>
        <begin position="27"/>
        <end position="330"/>
    </location>
</feature>
<keyword evidence="3" id="KW-1185">Reference proteome</keyword>
<sequence length="330" mass="32987">MKPILAAATVLAALTAVPLTSSPAAAGEPTCRGQSATHVGTLGEDLTTSPGADVVVTNGARRVETRDGDDVICVTRDAPHRVTVVPGAGDDLVDSTRYDGWGLRTYLGVLHETGSSGDDTYVGGDAPDRVLVFSGTAEDHKVVSGEGDEDVLKIGSPYAGTVAADLGPGTDDYFANGLHAGVDVEGGPGRDFLLTDCPGCTSAGFDLGTGAVTVDGAAAGTAAGFQSLSLFRRRLEELTVVGDAGFNSVTAVACTADVRGNGGGDVLVVHPAGSAVCATPSAAIRGGRGNDLLRGTPGDDLLVGGPGTDSAYGEAGVDVCEAERRRGCEG</sequence>
<proteinExistence type="predicted"/>
<accession>A0A316TG91</accession>
<dbReference type="PROSITE" id="PS00330">
    <property type="entry name" value="HEMOLYSIN_CALCIUM"/>
    <property type="match status" value="1"/>
</dbReference>
<feature type="signal peptide" evidence="1">
    <location>
        <begin position="1"/>
        <end position="26"/>
    </location>
</feature>
<dbReference type="EMBL" id="QGDD01000006">
    <property type="protein sequence ID" value="PWN02155.1"/>
    <property type="molecule type" value="Genomic_DNA"/>
</dbReference>